<proteinExistence type="predicted"/>
<organism evidence="1 2">
    <name type="scientific">Kaistia geumhonensis</name>
    <dbReference type="NCBI Taxonomy" id="410839"/>
    <lineage>
        <taxon>Bacteria</taxon>
        <taxon>Pseudomonadati</taxon>
        <taxon>Pseudomonadota</taxon>
        <taxon>Alphaproteobacteria</taxon>
        <taxon>Hyphomicrobiales</taxon>
        <taxon>Kaistiaceae</taxon>
        <taxon>Kaistia</taxon>
    </lineage>
</organism>
<comment type="caution">
    <text evidence="1">The sequence shown here is derived from an EMBL/GenBank/DDBJ whole genome shotgun (WGS) entry which is preliminary data.</text>
</comment>
<name>A0ABU0M0V2_9HYPH</name>
<accession>A0ABU0M0V2</accession>
<dbReference type="Gene3D" id="3.40.630.30">
    <property type="match status" value="1"/>
</dbReference>
<dbReference type="Proteomes" id="UP001223743">
    <property type="component" value="Unassembled WGS sequence"/>
</dbReference>
<dbReference type="Pfam" id="PF04339">
    <property type="entry name" value="FemAB_like"/>
    <property type="match status" value="1"/>
</dbReference>
<protein>
    <submittedName>
        <fullName evidence="1">N-acyltransferase</fullName>
    </submittedName>
</protein>
<gene>
    <name evidence="1" type="ORF">QO015_000196</name>
</gene>
<dbReference type="EMBL" id="JAUSWJ010000001">
    <property type="protein sequence ID" value="MDQ0514583.1"/>
    <property type="molecule type" value="Genomic_DNA"/>
</dbReference>
<dbReference type="PANTHER" id="PTHR47017:SF1">
    <property type="entry name" value="ACYL-COA"/>
    <property type="match status" value="1"/>
</dbReference>
<dbReference type="RefSeq" id="WP_266282073.1">
    <property type="nucleotide sequence ID" value="NZ_JAPKNF010000001.1"/>
</dbReference>
<keyword evidence="2" id="KW-1185">Reference proteome</keyword>
<sequence length="416" mass="46045">MSATHARLTVLSSLTEIERAAWDGCANPGWDSVRPLGEDVGATLRALRADSGGGDPLPQPYNPFIAHDFLRCLEAAGCAVARSGWQARHLVLEDAAGVPEAVVPCYEKTHSMGEYVFDHGWADAYERAGGSYYPKLQVSVPFTPATGRRLLTRPDASPVARETLAAGLCELARRAGASSVHATFLVEEDAAVLEGAGFLGRADQQFQFDNPGYRDFQDFLDALTSQKRKTIRRERRDALAGGIEVEIVTGRDIDEAAWDAFFDFYHDTGARKWGRPYLNRRFFSLLGAAMADRVLLIFARRGGRRIAGALNLIGSDALYGRYWGAVEEVPFLHFEICYHQAVEWAIAHRLPRVEAGAQGEHKLARGYRPVITRSAHWIADRNFRAAVADYLRREREAVAAEHAFLDEHSPFKASDA</sequence>
<evidence type="ECO:0000313" key="1">
    <source>
        <dbReference type="EMBL" id="MDQ0514583.1"/>
    </source>
</evidence>
<evidence type="ECO:0000313" key="2">
    <source>
        <dbReference type="Proteomes" id="UP001223743"/>
    </source>
</evidence>
<dbReference type="InterPro" id="IPR007434">
    <property type="entry name" value="FemAB-like"/>
</dbReference>
<reference evidence="1 2" key="1">
    <citation type="submission" date="2023-07" db="EMBL/GenBank/DDBJ databases">
        <title>Genomic Encyclopedia of Type Strains, Phase IV (KMG-IV): sequencing the most valuable type-strain genomes for metagenomic binning, comparative biology and taxonomic classification.</title>
        <authorList>
            <person name="Goeker M."/>
        </authorList>
    </citation>
    <scope>NUCLEOTIDE SEQUENCE [LARGE SCALE GENOMIC DNA]</scope>
    <source>
        <strain evidence="1 2">B1-1</strain>
    </source>
</reference>
<dbReference type="InterPro" id="IPR016181">
    <property type="entry name" value="Acyl_CoA_acyltransferase"/>
</dbReference>
<dbReference type="PANTHER" id="PTHR47017">
    <property type="entry name" value="ACYL-COA"/>
    <property type="match status" value="1"/>
</dbReference>
<dbReference type="SUPFAM" id="SSF55729">
    <property type="entry name" value="Acyl-CoA N-acyltransferases (Nat)"/>
    <property type="match status" value="1"/>
</dbReference>